<dbReference type="SUPFAM" id="SSF48452">
    <property type="entry name" value="TPR-like"/>
    <property type="match status" value="1"/>
</dbReference>
<evidence type="ECO:0000256" key="2">
    <source>
        <dbReference type="ARBA" id="ARBA00022777"/>
    </source>
</evidence>
<name>A0A363NY22_9SPHI</name>
<dbReference type="Pfam" id="PF02518">
    <property type="entry name" value="HATPase_c"/>
    <property type="match status" value="1"/>
</dbReference>
<keyword evidence="2 7" id="KW-0418">Kinase</keyword>
<evidence type="ECO:0000256" key="3">
    <source>
        <dbReference type="ARBA" id="ARBA00023012"/>
    </source>
</evidence>
<evidence type="ECO:0000256" key="5">
    <source>
        <dbReference type="SAM" id="Phobius"/>
    </source>
</evidence>
<organism evidence="7 8">
    <name type="scientific">Sphingobacterium athyrii</name>
    <dbReference type="NCBI Taxonomy" id="2152717"/>
    <lineage>
        <taxon>Bacteria</taxon>
        <taxon>Pseudomonadati</taxon>
        <taxon>Bacteroidota</taxon>
        <taxon>Sphingobacteriia</taxon>
        <taxon>Sphingobacteriales</taxon>
        <taxon>Sphingobacteriaceae</taxon>
        <taxon>Sphingobacterium</taxon>
    </lineage>
</organism>
<protein>
    <submittedName>
        <fullName evidence="7">Two-component sensor histidine kinase</fullName>
    </submittedName>
</protein>
<dbReference type="PROSITE" id="PS50109">
    <property type="entry name" value="HIS_KIN"/>
    <property type="match status" value="1"/>
</dbReference>
<dbReference type="Gene3D" id="1.25.40.10">
    <property type="entry name" value="Tetratricopeptide repeat domain"/>
    <property type="match status" value="1"/>
</dbReference>
<dbReference type="GO" id="GO:0046983">
    <property type="term" value="F:protein dimerization activity"/>
    <property type="evidence" value="ECO:0007669"/>
    <property type="project" value="InterPro"/>
</dbReference>
<feature type="domain" description="Histidine kinase" evidence="6">
    <location>
        <begin position="555"/>
        <end position="748"/>
    </location>
</feature>
<dbReference type="SUPFAM" id="SSF55874">
    <property type="entry name" value="ATPase domain of HSP90 chaperone/DNA topoisomerase II/histidine kinase"/>
    <property type="match status" value="1"/>
</dbReference>
<sequence length="748" mass="86885">MGCIHVFFKTFIICLVFLFSCCQLYAQEQLQELQKSYYNLPLGSKERFLLTGKYAQALYFANEKALASQLLNDNIQLAKNYPDKQYYAYLNCIAAMNSYNDHLFEKSRFYLEHAKSVLPIINDNSTKGYVYYCDGWIMTRQSKEDQAVSQFHKAITFLEKAPQTDANIARKLAIYKELTAIYANQRNYDFQEKYTNLLLETAKAGRNINSLFDAYMQAGYLFEEEYRSDRTDPNILKKAEEHYLEAYRIAKNNQKNLINPTDMAYVSVNLANLYHEFYPENSAKKATSFAQQALQIAQETGQYSLTVPAYGILADEAFKNGRRDQGKKYLQQALYNLQREPHYDYQVGLSLYSRLAEVSVEEGRYEEAFQYQKSYIKVFEEAFNSDKLDKTKQLEIKYERELQNQKLMRLRLEGEKKEQQIKLMKALNDRQNQLVENLKLNELNRTQQLKVLQLERDKKEKDLQLSRLENEQRLQELDVSKQEIAFKSRMNSIYIWLFISCLIAVILLFYAYWQRSNTLRQKEHLHGLEIEKNNQQHAIKNLTAMLAGEEKERTRLARDLHDGLGGLLSSTKLGLSSLSDKGANQPAVKEGITRSIELLDDAVDELRKLAHNLMPDLIVKYGLQEALRDYAARMSQPNCQVECEFLQFESNFSVEHQISLYRIIQELVNNALKHAEASNIIIQLSVYNERLHITIEDDGKGFDIEKIDLQHSAGMHNIQSRLSFLHGDMKIMSAPGEGTTIEIEMPLV</sequence>
<dbReference type="GO" id="GO:0016020">
    <property type="term" value="C:membrane"/>
    <property type="evidence" value="ECO:0007669"/>
    <property type="project" value="InterPro"/>
</dbReference>
<dbReference type="InterPro" id="IPR036890">
    <property type="entry name" value="HATPase_C_sf"/>
</dbReference>
<dbReference type="GO" id="GO:0000155">
    <property type="term" value="F:phosphorelay sensor kinase activity"/>
    <property type="evidence" value="ECO:0007669"/>
    <property type="project" value="InterPro"/>
</dbReference>
<evidence type="ECO:0000256" key="4">
    <source>
        <dbReference type="SAM" id="Coils"/>
    </source>
</evidence>
<proteinExistence type="predicted"/>
<dbReference type="AlphaFoldDB" id="A0A363NY22"/>
<dbReference type="InterPro" id="IPR011990">
    <property type="entry name" value="TPR-like_helical_dom_sf"/>
</dbReference>
<dbReference type="InterPro" id="IPR005467">
    <property type="entry name" value="His_kinase_dom"/>
</dbReference>
<evidence type="ECO:0000256" key="1">
    <source>
        <dbReference type="ARBA" id="ARBA00022679"/>
    </source>
</evidence>
<dbReference type="EMBL" id="QCXX01000001">
    <property type="protein sequence ID" value="PUV25623.1"/>
    <property type="molecule type" value="Genomic_DNA"/>
</dbReference>
<keyword evidence="5" id="KW-0472">Membrane</keyword>
<evidence type="ECO:0000313" key="8">
    <source>
        <dbReference type="Proteomes" id="UP000250831"/>
    </source>
</evidence>
<keyword evidence="3" id="KW-0902">Two-component regulatory system</keyword>
<keyword evidence="4" id="KW-0175">Coiled coil</keyword>
<dbReference type="Proteomes" id="UP000250831">
    <property type="component" value="Unassembled WGS sequence"/>
</dbReference>
<accession>A0A363NY22</accession>
<dbReference type="OrthoDB" id="9778366at2"/>
<dbReference type="RefSeq" id="WP_108631944.1">
    <property type="nucleotide sequence ID" value="NZ_QCXX01000001.1"/>
</dbReference>
<dbReference type="InterPro" id="IPR050482">
    <property type="entry name" value="Sensor_HK_TwoCompSys"/>
</dbReference>
<dbReference type="InterPro" id="IPR011712">
    <property type="entry name" value="Sig_transdc_His_kin_sub3_dim/P"/>
</dbReference>
<keyword evidence="8" id="KW-1185">Reference proteome</keyword>
<keyword evidence="1" id="KW-0808">Transferase</keyword>
<dbReference type="InterPro" id="IPR003594">
    <property type="entry name" value="HATPase_dom"/>
</dbReference>
<dbReference type="Pfam" id="PF07730">
    <property type="entry name" value="HisKA_3"/>
    <property type="match status" value="1"/>
</dbReference>
<keyword evidence="5" id="KW-0812">Transmembrane</keyword>
<feature type="coiled-coil region" evidence="4">
    <location>
        <begin position="525"/>
        <end position="559"/>
    </location>
</feature>
<dbReference type="PANTHER" id="PTHR24421">
    <property type="entry name" value="NITRATE/NITRITE SENSOR PROTEIN NARX-RELATED"/>
    <property type="match status" value="1"/>
</dbReference>
<dbReference type="Gene3D" id="3.30.565.10">
    <property type="entry name" value="Histidine kinase-like ATPase, C-terminal domain"/>
    <property type="match status" value="1"/>
</dbReference>
<evidence type="ECO:0000259" key="6">
    <source>
        <dbReference type="PROSITE" id="PS50109"/>
    </source>
</evidence>
<dbReference type="Gene3D" id="1.20.5.1930">
    <property type="match status" value="1"/>
</dbReference>
<dbReference type="CDD" id="cd16917">
    <property type="entry name" value="HATPase_UhpB-NarQ-NarX-like"/>
    <property type="match status" value="1"/>
</dbReference>
<reference evidence="7 8" key="1">
    <citation type="submission" date="2018-04" db="EMBL/GenBank/DDBJ databases">
        <title>Sphingobacterium sp. M46 Genome.</title>
        <authorList>
            <person name="Cheng J."/>
            <person name="Li Y."/>
        </authorList>
    </citation>
    <scope>NUCLEOTIDE SEQUENCE [LARGE SCALE GENOMIC DNA]</scope>
    <source>
        <strain evidence="7 8">M46</strain>
    </source>
</reference>
<gene>
    <name evidence="7" type="ORF">DCO56_01155</name>
</gene>
<feature type="transmembrane region" description="Helical" evidence="5">
    <location>
        <begin position="493"/>
        <end position="513"/>
    </location>
</feature>
<keyword evidence="5" id="KW-1133">Transmembrane helix</keyword>
<evidence type="ECO:0000313" key="7">
    <source>
        <dbReference type="EMBL" id="PUV25623.1"/>
    </source>
</evidence>
<comment type="caution">
    <text evidence="7">The sequence shown here is derived from an EMBL/GenBank/DDBJ whole genome shotgun (WGS) entry which is preliminary data.</text>
</comment>
<dbReference type="SMART" id="SM00387">
    <property type="entry name" value="HATPase_c"/>
    <property type="match status" value="1"/>
</dbReference>
<feature type="coiled-coil region" evidence="4">
    <location>
        <begin position="421"/>
        <end position="471"/>
    </location>
</feature>